<dbReference type="EMBL" id="BAAAEI010000006">
    <property type="protein sequence ID" value="GAA0351447.1"/>
    <property type="molecule type" value="Genomic_DNA"/>
</dbReference>
<dbReference type="SUPFAM" id="SSF54909">
    <property type="entry name" value="Dimeric alpha+beta barrel"/>
    <property type="match status" value="1"/>
</dbReference>
<name>A0ABN0WZR5_9ALTE</name>
<proteinExistence type="predicted"/>
<evidence type="ECO:0000313" key="2">
    <source>
        <dbReference type="EMBL" id="GAA0351447.1"/>
    </source>
</evidence>
<keyword evidence="3" id="KW-1185">Reference proteome</keyword>
<evidence type="ECO:0000313" key="3">
    <source>
        <dbReference type="Proteomes" id="UP001501757"/>
    </source>
</evidence>
<organism evidence="2 3">
    <name type="scientific">Bowmanella denitrificans</name>
    <dbReference type="NCBI Taxonomy" id="366582"/>
    <lineage>
        <taxon>Bacteria</taxon>
        <taxon>Pseudomonadati</taxon>
        <taxon>Pseudomonadota</taxon>
        <taxon>Gammaproteobacteria</taxon>
        <taxon>Alteromonadales</taxon>
        <taxon>Alteromonadaceae</taxon>
        <taxon>Bowmanella</taxon>
    </lineage>
</organism>
<comment type="caution">
    <text evidence="2">The sequence shown here is derived from an EMBL/GenBank/DDBJ whole genome shotgun (WGS) entry which is preliminary data.</text>
</comment>
<reference evidence="2 3" key="1">
    <citation type="journal article" date="2019" name="Int. J. Syst. Evol. Microbiol.">
        <title>The Global Catalogue of Microorganisms (GCM) 10K type strain sequencing project: providing services to taxonomists for standard genome sequencing and annotation.</title>
        <authorList>
            <consortium name="The Broad Institute Genomics Platform"/>
            <consortium name="The Broad Institute Genome Sequencing Center for Infectious Disease"/>
            <person name="Wu L."/>
            <person name="Ma J."/>
        </authorList>
    </citation>
    <scope>NUCLEOTIDE SEQUENCE [LARGE SCALE GENOMIC DNA]</scope>
    <source>
        <strain evidence="2 3">JCM 13378</strain>
    </source>
</reference>
<feature type="domain" description="ABM" evidence="1">
    <location>
        <begin position="12"/>
        <end position="67"/>
    </location>
</feature>
<dbReference type="Gene3D" id="3.30.70.100">
    <property type="match status" value="1"/>
</dbReference>
<dbReference type="InterPro" id="IPR011008">
    <property type="entry name" value="Dimeric_a/b-barrel"/>
</dbReference>
<protein>
    <recommendedName>
        <fullName evidence="1">ABM domain-containing protein</fullName>
    </recommendedName>
</protein>
<accession>A0ABN0WZR5</accession>
<dbReference type="Pfam" id="PF03992">
    <property type="entry name" value="ABM"/>
    <property type="match status" value="1"/>
</dbReference>
<sequence>MTNINAKDSLLTHINVFRVAVQHQRHLVDILVHSTEYSVRSIPGFVSASLHQSLDGTSVTLYSKWHKEQLRQTSESDFLACFAAALDIATLETTVSESVKHFEPLWPGLQVLSDPLRQLSGRRLN</sequence>
<evidence type="ECO:0000259" key="1">
    <source>
        <dbReference type="Pfam" id="PF03992"/>
    </source>
</evidence>
<dbReference type="InterPro" id="IPR007138">
    <property type="entry name" value="ABM_dom"/>
</dbReference>
<dbReference type="RefSeq" id="WP_343843617.1">
    <property type="nucleotide sequence ID" value="NZ_BAAAEI010000006.1"/>
</dbReference>
<gene>
    <name evidence="2" type="ORF">GCM10009092_14780</name>
</gene>
<dbReference type="Proteomes" id="UP001501757">
    <property type="component" value="Unassembled WGS sequence"/>
</dbReference>